<feature type="region of interest" description="Disordered" evidence="1">
    <location>
        <begin position="1"/>
        <end position="86"/>
    </location>
</feature>
<feature type="compositionally biased region" description="Polar residues" evidence="1">
    <location>
        <begin position="49"/>
        <end position="62"/>
    </location>
</feature>
<dbReference type="Proteomes" id="UP000095009">
    <property type="component" value="Unassembled WGS sequence"/>
</dbReference>
<evidence type="ECO:0000256" key="1">
    <source>
        <dbReference type="SAM" id="MobiDB-lite"/>
    </source>
</evidence>
<name>A0A1E3PPE3_9ASCO</name>
<organism evidence="2 3">
    <name type="scientific">Nadsonia fulvescens var. elongata DSM 6958</name>
    <dbReference type="NCBI Taxonomy" id="857566"/>
    <lineage>
        <taxon>Eukaryota</taxon>
        <taxon>Fungi</taxon>
        <taxon>Dikarya</taxon>
        <taxon>Ascomycota</taxon>
        <taxon>Saccharomycotina</taxon>
        <taxon>Dipodascomycetes</taxon>
        <taxon>Dipodascales</taxon>
        <taxon>Dipodascales incertae sedis</taxon>
        <taxon>Nadsonia</taxon>
    </lineage>
</organism>
<sequence length="134" mass="15085">MVTEVDHLVCKDTGHNNGDWQENNGTEQVMHNSTYVDDPTQSYDHRSDSVLSFCSGSDSPENTDSEPEKHKPLPSTDRTKPDSLANMKKITVTIDGLLNEIESIDKRGFGDSNITEVSVHSQPKKDRRKRKTKK</sequence>
<feature type="compositionally biased region" description="Basic and acidic residues" evidence="1">
    <location>
        <begin position="66"/>
        <end position="81"/>
    </location>
</feature>
<gene>
    <name evidence="2" type="ORF">NADFUDRAFT_82457</name>
</gene>
<feature type="compositionally biased region" description="Basic and acidic residues" evidence="1">
    <location>
        <begin position="1"/>
        <end position="14"/>
    </location>
</feature>
<feature type="compositionally biased region" description="Polar residues" evidence="1">
    <location>
        <begin position="15"/>
        <end position="42"/>
    </location>
</feature>
<feature type="compositionally biased region" description="Polar residues" evidence="1">
    <location>
        <begin position="112"/>
        <end position="121"/>
    </location>
</feature>
<protein>
    <submittedName>
        <fullName evidence="2">Uncharacterized protein</fullName>
    </submittedName>
</protein>
<evidence type="ECO:0000313" key="2">
    <source>
        <dbReference type="EMBL" id="ODQ66717.1"/>
    </source>
</evidence>
<reference evidence="2 3" key="1">
    <citation type="journal article" date="2016" name="Proc. Natl. Acad. Sci. U.S.A.">
        <title>Comparative genomics of biotechnologically important yeasts.</title>
        <authorList>
            <person name="Riley R."/>
            <person name="Haridas S."/>
            <person name="Wolfe K.H."/>
            <person name="Lopes M.R."/>
            <person name="Hittinger C.T."/>
            <person name="Goeker M."/>
            <person name="Salamov A.A."/>
            <person name="Wisecaver J.H."/>
            <person name="Long T.M."/>
            <person name="Calvey C.H."/>
            <person name="Aerts A.L."/>
            <person name="Barry K.W."/>
            <person name="Choi C."/>
            <person name="Clum A."/>
            <person name="Coughlan A.Y."/>
            <person name="Deshpande S."/>
            <person name="Douglass A.P."/>
            <person name="Hanson S.J."/>
            <person name="Klenk H.-P."/>
            <person name="LaButti K.M."/>
            <person name="Lapidus A."/>
            <person name="Lindquist E.A."/>
            <person name="Lipzen A.M."/>
            <person name="Meier-Kolthoff J.P."/>
            <person name="Ohm R.A."/>
            <person name="Otillar R.P."/>
            <person name="Pangilinan J.L."/>
            <person name="Peng Y."/>
            <person name="Rokas A."/>
            <person name="Rosa C.A."/>
            <person name="Scheuner C."/>
            <person name="Sibirny A.A."/>
            <person name="Slot J.C."/>
            <person name="Stielow J.B."/>
            <person name="Sun H."/>
            <person name="Kurtzman C.P."/>
            <person name="Blackwell M."/>
            <person name="Grigoriev I.V."/>
            <person name="Jeffries T.W."/>
        </authorList>
    </citation>
    <scope>NUCLEOTIDE SEQUENCE [LARGE SCALE GENOMIC DNA]</scope>
    <source>
        <strain evidence="2 3">DSM 6958</strain>
    </source>
</reference>
<evidence type="ECO:0000313" key="3">
    <source>
        <dbReference type="Proteomes" id="UP000095009"/>
    </source>
</evidence>
<dbReference type="EMBL" id="KV454408">
    <property type="protein sequence ID" value="ODQ66717.1"/>
    <property type="molecule type" value="Genomic_DNA"/>
</dbReference>
<keyword evidence="3" id="KW-1185">Reference proteome</keyword>
<feature type="region of interest" description="Disordered" evidence="1">
    <location>
        <begin position="106"/>
        <end position="134"/>
    </location>
</feature>
<dbReference type="AlphaFoldDB" id="A0A1E3PPE3"/>
<feature type="compositionally biased region" description="Basic residues" evidence="1">
    <location>
        <begin position="125"/>
        <end position="134"/>
    </location>
</feature>
<accession>A0A1E3PPE3</accession>
<proteinExistence type="predicted"/>